<proteinExistence type="predicted"/>
<evidence type="ECO:0000313" key="2">
    <source>
        <dbReference type="Proteomes" id="UP000515788"/>
    </source>
</evidence>
<dbReference type="EMBL" id="CP059250">
    <property type="protein sequence ID" value="QLL33313.1"/>
    <property type="molecule type" value="Genomic_DNA"/>
</dbReference>
<dbReference type="Proteomes" id="UP000515788">
    <property type="component" value="Chromosome 5"/>
</dbReference>
<organism evidence="1 2">
    <name type="scientific">Torulaspora globosa</name>
    <dbReference type="NCBI Taxonomy" id="48254"/>
    <lineage>
        <taxon>Eukaryota</taxon>
        <taxon>Fungi</taxon>
        <taxon>Dikarya</taxon>
        <taxon>Ascomycota</taxon>
        <taxon>Saccharomycotina</taxon>
        <taxon>Saccharomycetes</taxon>
        <taxon>Saccharomycetales</taxon>
        <taxon>Saccharomycetaceae</taxon>
        <taxon>Torulaspora</taxon>
    </lineage>
</organism>
<name>A0A7G3ZIH7_9SACH</name>
<keyword evidence="2" id="KW-1185">Reference proteome</keyword>
<reference evidence="1 2" key="1">
    <citation type="submission" date="2020-06" db="EMBL/GenBank/DDBJ databases">
        <title>The yeast mating-type switching endonuclease HO is a domesticated member of an unorthodox homing genetic element family.</title>
        <authorList>
            <person name="Coughlan A.Y."/>
            <person name="Lombardi L."/>
            <person name="Braun-Galleani S."/>
            <person name="Martos A.R."/>
            <person name="Galeote V."/>
            <person name="Bigey F."/>
            <person name="Dequin S."/>
            <person name="Byrne K.P."/>
            <person name="Wolfe K.H."/>
        </authorList>
    </citation>
    <scope>NUCLEOTIDE SEQUENCE [LARGE SCALE GENOMIC DNA]</scope>
    <source>
        <strain evidence="1 2">CBS764</strain>
    </source>
</reference>
<dbReference type="KEGG" id="tgb:HG536_0E02240"/>
<evidence type="ECO:0000313" key="1">
    <source>
        <dbReference type="EMBL" id="QLL33313.1"/>
    </source>
</evidence>
<gene>
    <name evidence="1" type="ORF">HG536_0E02240</name>
</gene>
<accession>A0A7G3ZIH7</accession>
<sequence length="171" mass="18372">MATTSAPIAAPSPAAATFWLAASPSNELSPWLVEELLFLAVVAFGRLLNEVLNVVVVYGVDVDSVVETMEVVTSGVVVTSTYETLSAVAREAADAMAAMVTVAKNFIFSESECTVWLYASYDASYSFLRTIGLFISVAVGTWPAKTELESLLATRNVSRISHVNRRPTASW</sequence>
<dbReference type="GeneID" id="59326509"/>
<dbReference type="AlphaFoldDB" id="A0A7G3ZIH7"/>
<protein>
    <submittedName>
        <fullName evidence="1">Uncharacterized protein</fullName>
    </submittedName>
</protein>
<dbReference type="RefSeq" id="XP_037139987.1">
    <property type="nucleotide sequence ID" value="XM_037284091.1"/>
</dbReference>